<dbReference type="RefSeq" id="WP_221931411.1">
    <property type="nucleotide sequence ID" value="NZ_CBCSJO010000016.1"/>
</dbReference>
<dbReference type="GO" id="GO:0016020">
    <property type="term" value="C:membrane"/>
    <property type="evidence" value="ECO:0007669"/>
    <property type="project" value="InterPro"/>
</dbReference>
<protein>
    <submittedName>
        <fullName evidence="5">Glycosyltransferase family 10 (Fucosyltransferase) C-term</fullName>
    </submittedName>
</protein>
<dbReference type="InterPro" id="IPR055270">
    <property type="entry name" value="Glyco_tran_10_C"/>
</dbReference>
<dbReference type="SUPFAM" id="SSF53756">
    <property type="entry name" value="UDP-Glycosyltransferase/glycogen phosphorylase"/>
    <property type="match status" value="1"/>
</dbReference>
<reference evidence="5 6" key="1">
    <citation type="submission" date="2017-05" db="EMBL/GenBank/DDBJ databases">
        <authorList>
            <person name="Varghese N."/>
            <person name="Submissions S."/>
        </authorList>
    </citation>
    <scope>NUCLEOTIDE SEQUENCE [LARGE SCALE GENOMIC DNA]</scope>
    <source>
        <strain evidence="5 6">DSM 19036</strain>
    </source>
</reference>
<accession>A0A521FT37</accession>
<dbReference type="InterPro" id="IPR038577">
    <property type="entry name" value="GT10-like_C_sf"/>
</dbReference>
<dbReference type="PANTHER" id="PTHR11929">
    <property type="entry name" value="ALPHA- 1,3 -FUCOSYLTRANSFERASE"/>
    <property type="match status" value="1"/>
</dbReference>
<dbReference type="Proteomes" id="UP000320300">
    <property type="component" value="Unassembled WGS sequence"/>
</dbReference>
<name>A0A521FT37_9SPHI</name>
<dbReference type="Pfam" id="PF00852">
    <property type="entry name" value="Glyco_transf_10"/>
    <property type="match status" value="1"/>
</dbReference>
<evidence type="ECO:0000313" key="5">
    <source>
        <dbReference type="EMBL" id="SMO98700.1"/>
    </source>
</evidence>
<dbReference type="EMBL" id="FXTN01000017">
    <property type="protein sequence ID" value="SMO98700.1"/>
    <property type="molecule type" value="Genomic_DNA"/>
</dbReference>
<evidence type="ECO:0000256" key="2">
    <source>
        <dbReference type="ARBA" id="ARBA00022676"/>
    </source>
</evidence>
<feature type="domain" description="Fucosyltransferase C-terminal" evidence="4">
    <location>
        <begin position="127"/>
        <end position="234"/>
    </location>
</feature>
<evidence type="ECO:0000259" key="4">
    <source>
        <dbReference type="Pfam" id="PF00852"/>
    </source>
</evidence>
<gene>
    <name evidence="5" type="ORF">SAMN06265348_11783</name>
</gene>
<organism evidence="5 6">
    <name type="scientific">Pedobacter westerhofensis</name>
    <dbReference type="NCBI Taxonomy" id="425512"/>
    <lineage>
        <taxon>Bacteria</taxon>
        <taxon>Pseudomonadati</taxon>
        <taxon>Bacteroidota</taxon>
        <taxon>Sphingobacteriia</taxon>
        <taxon>Sphingobacteriales</taxon>
        <taxon>Sphingobacteriaceae</taxon>
        <taxon>Pedobacter</taxon>
    </lineage>
</organism>
<dbReference type="AlphaFoldDB" id="A0A521FT37"/>
<evidence type="ECO:0000256" key="3">
    <source>
        <dbReference type="ARBA" id="ARBA00022679"/>
    </source>
</evidence>
<dbReference type="PANTHER" id="PTHR11929:SF194">
    <property type="entry name" value="ALPHA-(1,3)-FUCOSYLTRANSFERASE 10"/>
    <property type="match status" value="1"/>
</dbReference>
<evidence type="ECO:0000313" key="6">
    <source>
        <dbReference type="Proteomes" id="UP000320300"/>
    </source>
</evidence>
<comment type="similarity">
    <text evidence="1">Belongs to the glycosyltransferase 10 family.</text>
</comment>
<keyword evidence="6" id="KW-1185">Reference proteome</keyword>
<dbReference type="Gene3D" id="3.40.50.11660">
    <property type="entry name" value="Glycosyl transferase family 10, C-terminal domain"/>
    <property type="match status" value="1"/>
</dbReference>
<keyword evidence="3 5" id="KW-0808">Transferase</keyword>
<evidence type="ECO:0000256" key="1">
    <source>
        <dbReference type="ARBA" id="ARBA00008919"/>
    </source>
</evidence>
<dbReference type="InterPro" id="IPR001503">
    <property type="entry name" value="Glyco_trans_10"/>
</dbReference>
<keyword evidence="2 5" id="KW-0328">Glycosyltransferase</keyword>
<proteinExistence type="inferred from homology"/>
<dbReference type="GO" id="GO:0008417">
    <property type="term" value="F:fucosyltransferase activity"/>
    <property type="evidence" value="ECO:0007669"/>
    <property type="project" value="InterPro"/>
</dbReference>
<sequence>MNVRFFSNYATSEELLKRFLANYSVWDDELSFKLNEDYEYAVVFNRTDEIIRPSARIITIIQEPSWSKANENNRFLRDSDYLIVHDAELFERSYGIKLGGQVIESPSYMFFHDRVDKTFFHYAASTKKVKKLSMVVSYLNKPLGIYQKRTNLLHRILDSDLDIDIYGWRLNIKDPRYKGFIDYKFTGLLPYEYSIAIENSEEKNYVTEKFIDCVLCNTIPIYHGAPNVDQIYDNRFFSRIDPQSTTIIEDIKAIITKPAPYSMVNKRIYMENYNLYKQLKDLILC</sequence>